<dbReference type="InterPro" id="IPR000058">
    <property type="entry name" value="Znf_AN1"/>
</dbReference>
<feature type="domain" description="AN1-type" evidence="8">
    <location>
        <begin position="9"/>
        <end position="57"/>
    </location>
</feature>
<dbReference type="Gene3D" id="4.10.1110.10">
    <property type="entry name" value="AN1-like Zinc finger"/>
    <property type="match status" value="2"/>
</dbReference>
<keyword evidence="5" id="KW-0862">Zinc</keyword>
<dbReference type="Pfam" id="PF01428">
    <property type="entry name" value="zf-AN1"/>
    <property type="match status" value="2"/>
</dbReference>
<organism evidence="9 10">
    <name type="scientific">Nyssa sinensis</name>
    <dbReference type="NCBI Taxonomy" id="561372"/>
    <lineage>
        <taxon>Eukaryota</taxon>
        <taxon>Viridiplantae</taxon>
        <taxon>Streptophyta</taxon>
        <taxon>Embryophyta</taxon>
        <taxon>Tracheophyta</taxon>
        <taxon>Spermatophyta</taxon>
        <taxon>Magnoliopsida</taxon>
        <taxon>eudicotyledons</taxon>
        <taxon>Gunneridae</taxon>
        <taxon>Pentapetalae</taxon>
        <taxon>asterids</taxon>
        <taxon>Cornales</taxon>
        <taxon>Nyssaceae</taxon>
        <taxon>Nyssa</taxon>
    </lineage>
</organism>
<dbReference type="FunFam" id="4.10.1110.10:FF:000003">
    <property type="entry name" value="AN1-type zinc finger protein 2B isoform X1"/>
    <property type="match status" value="1"/>
</dbReference>
<evidence type="ECO:0000256" key="5">
    <source>
        <dbReference type="ARBA" id="ARBA00022833"/>
    </source>
</evidence>
<dbReference type="AlphaFoldDB" id="A0A5J5BXY5"/>
<reference evidence="9 10" key="1">
    <citation type="submission" date="2019-09" db="EMBL/GenBank/DDBJ databases">
        <title>A chromosome-level genome assembly of the Chinese tupelo Nyssa sinensis.</title>
        <authorList>
            <person name="Yang X."/>
            <person name="Kang M."/>
            <person name="Yang Y."/>
            <person name="Xiong H."/>
            <person name="Wang M."/>
            <person name="Zhang Z."/>
            <person name="Wang Z."/>
            <person name="Wu H."/>
            <person name="Ma T."/>
            <person name="Liu J."/>
            <person name="Xi Z."/>
        </authorList>
    </citation>
    <scope>NUCLEOTIDE SEQUENCE [LARGE SCALE GENOMIC DNA]</scope>
    <source>
        <strain evidence="9">J267</strain>
        <tissue evidence="9">Leaf</tissue>
    </source>
</reference>
<dbReference type="PROSITE" id="PS51039">
    <property type="entry name" value="ZF_AN1"/>
    <property type="match status" value="2"/>
</dbReference>
<protein>
    <recommendedName>
        <fullName evidence="8">AN1-type domain-containing protein</fullName>
    </recommendedName>
</protein>
<name>A0A5J5BXY5_9ASTE</name>
<proteinExistence type="predicted"/>
<dbReference type="OrthoDB" id="431929at2759"/>
<evidence type="ECO:0000313" key="10">
    <source>
        <dbReference type="Proteomes" id="UP000325577"/>
    </source>
</evidence>
<evidence type="ECO:0000256" key="4">
    <source>
        <dbReference type="ARBA" id="ARBA00022771"/>
    </source>
</evidence>
<keyword evidence="2" id="KW-0479">Metal-binding</keyword>
<dbReference type="GO" id="GO:0005737">
    <property type="term" value="C:cytoplasm"/>
    <property type="evidence" value="ECO:0007669"/>
    <property type="project" value="TreeGrafter"/>
</dbReference>
<dbReference type="PANTHER" id="PTHR14677">
    <property type="entry name" value="ARSENITE INDUCUBLE RNA ASSOCIATED PROTEIN AIP-1-RELATED"/>
    <property type="match status" value="1"/>
</dbReference>
<evidence type="ECO:0000256" key="1">
    <source>
        <dbReference type="ARBA" id="ARBA00003732"/>
    </source>
</evidence>
<evidence type="ECO:0000313" key="9">
    <source>
        <dbReference type="EMBL" id="KAA8548053.1"/>
    </source>
</evidence>
<dbReference type="PANTHER" id="PTHR14677:SF20">
    <property type="entry name" value="ZINC FINGER AN1-TYPE CONTAINING 2A-RELATED"/>
    <property type="match status" value="1"/>
</dbReference>
<dbReference type="InterPro" id="IPR035896">
    <property type="entry name" value="AN1-like_Znf"/>
</dbReference>
<evidence type="ECO:0000259" key="8">
    <source>
        <dbReference type="PROSITE" id="PS51039"/>
    </source>
</evidence>
<dbReference type="Proteomes" id="UP000325577">
    <property type="component" value="Linkage Group LG1"/>
</dbReference>
<accession>A0A5J5BXY5</accession>
<keyword evidence="4 6" id="KW-0863">Zinc-finger</keyword>
<comment type="function">
    <text evidence="1">May be involved in environmental stress response.</text>
</comment>
<feature type="region of interest" description="Disordered" evidence="7">
    <location>
        <begin position="168"/>
        <end position="188"/>
    </location>
</feature>
<evidence type="ECO:0000256" key="6">
    <source>
        <dbReference type="PROSITE-ProRule" id="PRU00449"/>
    </source>
</evidence>
<feature type="domain" description="AN1-type" evidence="8">
    <location>
        <begin position="96"/>
        <end position="146"/>
    </location>
</feature>
<evidence type="ECO:0000256" key="3">
    <source>
        <dbReference type="ARBA" id="ARBA00022737"/>
    </source>
</evidence>
<keyword evidence="3" id="KW-0677">Repeat</keyword>
<evidence type="ECO:0000256" key="7">
    <source>
        <dbReference type="SAM" id="MobiDB-lite"/>
    </source>
</evidence>
<dbReference type="EMBL" id="CM018032">
    <property type="protein sequence ID" value="KAA8548053.1"/>
    <property type="molecule type" value="Genomic_DNA"/>
</dbReference>
<gene>
    <name evidence="9" type="ORF">F0562_004686</name>
</gene>
<dbReference type="GO" id="GO:0008270">
    <property type="term" value="F:zinc ion binding"/>
    <property type="evidence" value="ECO:0007669"/>
    <property type="project" value="UniProtKB-KW"/>
</dbReference>
<evidence type="ECO:0000256" key="2">
    <source>
        <dbReference type="ARBA" id="ARBA00022723"/>
    </source>
</evidence>
<keyword evidence="10" id="KW-1185">Reference proteome</keyword>
<sequence length="188" mass="20937">MEGGTEAFPDLGMHCQHSECNQLDFLPFKCDACRNVFCLEHRSYKSHDCPKSDRGSRKVVVCEICSTSIEITGHDGEDEKVILEKHEKSVDCDPKKKKKPTCPVKRCREILTFSNTATCKTCQIKVCLKHRFPADHACKQNSLTPSSRVIREASNKFLVALASRNGNDCAKKSRGSTSPPSTPSVKAY</sequence>
<dbReference type="SUPFAM" id="SSF118310">
    <property type="entry name" value="AN1-like Zinc finger"/>
    <property type="match status" value="2"/>
</dbReference>
<dbReference type="SMART" id="SM00154">
    <property type="entry name" value="ZnF_AN1"/>
    <property type="match status" value="2"/>
</dbReference>